<accession>A0A2K3DIK5</accession>
<dbReference type="AlphaFoldDB" id="A0A2K3DIK5"/>
<sequence>MRVRGPGRYQPPAYEELCNRIRELESEHCTAAASACSRRGGVAALKASNGEMSCLSLVLVKRLSNISKHL</sequence>
<name>A0A2K3DIK5_CHLRE</name>
<dbReference type="Proteomes" id="UP000006906">
    <property type="component" value="Chromosome 7"/>
</dbReference>
<evidence type="ECO:0000313" key="2">
    <source>
        <dbReference type="Proteomes" id="UP000006906"/>
    </source>
</evidence>
<organism evidence="1 2">
    <name type="scientific">Chlamydomonas reinhardtii</name>
    <name type="common">Chlamydomonas smithii</name>
    <dbReference type="NCBI Taxonomy" id="3055"/>
    <lineage>
        <taxon>Eukaryota</taxon>
        <taxon>Viridiplantae</taxon>
        <taxon>Chlorophyta</taxon>
        <taxon>core chlorophytes</taxon>
        <taxon>Chlorophyceae</taxon>
        <taxon>CS clade</taxon>
        <taxon>Chlamydomonadales</taxon>
        <taxon>Chlamydomonadaceae</taxon>
        <taxon>Chlamydomonas</taxon>
    </lineage>
</organism>
<dbReference type="Gramene" id="PNW80373">
    <property type="protein sequence ID" value="PNW80373"/>
    <property type="gene ID" value="CHLRE_07g314833v5"/>
</dbReference>
<dbReference type="RefSeq" id="XP_042922431.1">
    <property type="nucleotide sequence ID" value="XM_043063863.1"/>
</dbReference>
<gene>
    <name evidence="1" type="ORF">CHLRE_07g314833v5</name>
</gene>
<dbReference type="GeneID" id="66053956"/>
<keyword evidence="2" id="KW-1185">Reference proteome</keyword>
<dbReference type="InParanoid" id="A0A2K3DIK5"/>
<dbReference type="EMBL" id="CM008968">
    <property type="protein sequence ID" value="PNW80373.1"/>
    <property type="molecule type" value="Genomic_DNA"/>
</dbReference>
<proteinExistence type="predicted"/>
<protein>
    <submittedName>
        <fullName evidence="1">Uncharacterized protein</fullName>
    </submittedName>
</protein>
<evidence type="ECO:0000313" key="1">
    <source>
        <dbReference type="EMBL" id="PNW80373.1"/>
    </source>
</evidence>
<dbReference type="KEGG" id="cre:CHLRE_07g314833v5"/>
<reference evidence="1 2" key="1">
    <citation type="journal article" date="2007" name="Science">
        <title>The Chlamydomonas genome reveals the evolution of key animal and plant functions.</title>
        <authorList>
            <person name="Merchant S.S."/>
            <person name="Prochnik S.E."/>
            <person name="Vallon O."/>
            <person name="Harris E.H."/>
            <person name="Karpowicz S.J."/>
            <person name="Witman G.B."/>
            <person name="Terry A."/>
            <person name="Salamov A."/>
            <person name="Fritz-Laylin L.K."/>
            <person name="Marechal-Drouard L."/>
            <person name="Marshall W.F."/>
            <person name="Qu L.H."/>
            <person name="Nelson D.R."/>
            <person name="Sanderfoot A.A."/>
            <person name="Spalding M.H."/>
            <person name="Kapitonov V.V."/>
            <person name="Ren Q."/>
            <person name="Ferris P."/>
            <person name="Lindquist E."/>
            <person name="Shapiro H."/>
            <person name="Lucas S.M."/>
            <person name="Grimwood J."/>
            <person name="Schmutz J."/>
            <person name="Cardol P."/>
            <person name="Cerutti H."/>
            <person name="Chanfreau G."/>
            <person name="Chen C.L."/>
            <person name="Cognat V."/>
            <person name="Croft M.T."/>
            <person name="Dent R."/>
            <person name="Dutcher S."/>
            <person name="Fernandez E."/>
            <person name="Fukuzawa H."/>
            <person name="Gonzalez-Ballester D."/>
            <person name="Gonzalez-Halphen D."/>
            <person name="Hallmann A."/>
            <person name="Hanikenne M."/>
            <person name="Hippler M."/>
            <person name="Inwood W."/>
            <person name="Jabbari K."/>
            <person name="Kalanon M."/>
            <person name="Kuras R."/>
            <person name="Lefebvre P.A."/>
            <person name="Lemaire S.D."/>
            <person name="Lobanov A.V."/>
            <person name="Lohr M."/>
            <person name="Manuell A."/>
            <person name="Meier I."/>
            <person name="Mets L."/>
            <person name="Mittag M."/>
            <person name="Mittelmeier T."/>
            <person name="Moroney J.V."/>
            <person name="Moseley J."/>
            <person name="Napoli C."/>
            <person name="Nedelcu A.M."/>
            <person name="Niyogi K."/>
            <person name="Novoselov S.V."/>
            <person name="Paulsen I.T."/>
            <person name="Pazour G."/>
            <person name="Purton S."/>
            <person name="Ral J.P."/>
            <person name="Riano-Pachon D.M."/>
            <person name="Riekhof W."/>
            <person name="Rymarquis L."/>
            <person name="Schroda M."/>
            <person name="Stern D."/>
            <person name="Umen J."/>
            <person name="Willows R."/>
            <person name="Wilson N."/>
            <person name="Zimmer S.L."/>
            <person name="Allmer J."/>
            <person name="Balk J."/>
            <person name="Bisova K."/>
            <person name="Chen C.J."/>
            <person name="Elias M."/>
            <person name="Gendler K."/>
            <person name="Hauser C."/>
            <person name="Lamb M.R."/>
            <person name="Ledford H."/>
            <person name="Long J.C."/>
            <person name="Minagawa J."/>
            <person name="Page M.D."/>
            <person name="Pan J."/>
            <person name="Pootakham W."/>
            <person name="Roje S."/>
            <person name="Rose A."/>
            <person name="Stahlberg E."/>
            <person name="Terauchi A.M."/>
            <person name="Yang P."/>
            <person name="Ball S."/>
            <person name="Bowler C."/>
            <person name="Dieckmann C.L."/>
            <person name="Gladyshev V.N."/>
            <person name="Green P."/>
            <person name="Jorgensen R."/>
            <person name="Mayfield S."/>
            <person name="Mueller-Roeber B."/>
            <person name="Rajamani S."/>
            <person name="Sayre R.T."/>
            <person name="Brokstein P."/>
            <person name="Dubchak I."/>
            <person name="Goodstein D."/>
            <person name="Hornick L."/>
            <person name="Huang Y.W."/>
            <person name="Jhaveri J."/>
            <person name="Luo Y."/>
            <person name="Martinez D."/>
            <person name="Ngau W.C."/>
            <person name="Otillar B."/>
            <person name="Poliakov A."/>
            <person name="Porter A."/>
            <person name="Szajkowski L."/>
            <person name="Werner G."/>
            <person name="Zhou K."/>
            <person name="Grigoriev I.V."/>
            <person name="Rokhsar D.S."/>
            <person name="Grossman A.R."/>
        </authorList>
    </citation>
    <scope>NUCLEOTIDE SEQUENCE [LARGE SCALE GENOMIC DNA]</scope>
    <source>
        <strain evidence="2">CC-503</strain>
    </source>
</reference>